<dbReference type="KEGG" id="rga:RGR602_PC00737"/>
<feature type="domain" description="YCII-related" evidence="2">
    <location>
        <begin position="1"/>
        <end position="111"/>
    </location>
</feature>
<dbReference type="PANTHER" id="PTHR35174">
    <property type="entry name" value="BLL7171 PROTEIN-RELATED"/>
    <property type="match status" value="1"/>
</dbReference>
<accession>A0A0B4X9V1</accession>
<dbReference type="SUPFAM" id="SSF54909">
    <property type="entry name" value="Dimeric alpha+beta barrel"/>
    <property type="match status" value="1"/>
</dbReference>
<dbReference type="HOGENOM" id="CLU_130902_2_1_5"/>
<dbReference type="Pfam" id="PF03795">
    <property type="entry name" value="YCII"/>
    <property type="match status" value="1"/>
</dbReference>
<geneLocation type="plasmid" evidence="3 4">
    <name>pRgalR602c</name>
</geneLocation>
<dbReference type="PANTHER" id="PTHR35174:SF3">
    <property type="entry name" value="BLL7171 PROTEIN"/>
    <property type="match status" value="1"/>
</dbReference>
<proteinExistence type="inferred from homology"/>
<dbReference type="AlphaFoldDB" id="A0A0B4X9V1"/>
<dbReference type="Proteomes" id="UP000031368">
    <property type="component" value="Plasmid pRgalR602c"/>
</dbReference>
<protein>
    <submittedName>
        <fullName evidence="3">YciI-related domain-containing protein</fullName>
    </submittedName>
</protein>
<dbReference type="InterPro" id="IPR011008">
    <property type="entry name" value="Dimeric_a/b-barrel"/>
</dbReference>
<comment type="similarity">
    <text evidence="1">Belongs to the YciI family.</text>
</comment>
<dbReference type="InterPro" id="IPR005545">
    <property type="entry name" value="YCII"/>
</dbReference>
<dbReference type="RefSeq" id="WP_040115070.1">
    <property type="nucleotide sequence ID" value="NZ_CP006880.1"/>
</dbReference>
<evidence type="ECO:0000256" key="1">
    <source>
        <dbReference type="ARBA" id="ARBA00007689"/>
    </source>
</evidence>
<keyword evidence="4" id="KW-1185">Reference proteome</keyword>
<dbReference type="Gene3D" id="3.30.70.1060">
    <property type="entry name" value="Dimeric alpha+beta barrel"/>
    <property type="match status" value="1"/>
</dbReference>
<organism evidence="3 4">
    <name type="scientific">Rhizobium gallicum bv. gallicum R602sp</name>
    <dbReference type="NCBI Taxonomy" id="1041138"/>
    <lineage>
        <taxon>Bacteria</taxon>
        <taxon>Pseudomonadati</taxon>
        <taxon>Pseudomonadota</taxon>
        <taxon>Alphaproteobacteria</taxon>
        <taxon>Hyphomicrobiales</taxon>
        <taxon>Rhizobiaceae</taxon>
        <taxon>Rhizobium/Agrobacterium group</taxon>
        <taxon>Rhizobium</taxon>
    </lineage>
</organism>
<name>A0A0B4X9V1_9HYPH</name>
<evidence type="ECO:0000259" key="2">
    <source>
        <dbReference type="Pfam" id="PF03795"/>
    </source>
</evidence>
<dbReference type="EMBL" id="CP006880">
    <property type="protein sequence ID" value="AJD44774.1"/>
    <property type="molecule type" value="Genomic_DNA"/>
</dbReference>
<reference evidence="3 4" key="1">
    <citation type="submission" date="2013-11" db="EMBL/GenBank/DDBJ databases">
        <title>Complete genome sequence of Rhizobium gallicum bv. gallicum R602.</title>
        <authorList>
            <person name="Bustos P."/>
            <person name="Santamaria R.I."/>
            <person name="Lozano L."/>
            <person name="Acosta J.L."/>
            <person name="Ormeno-Orrillo E."/>
            <person name="Rogel M.A."/>
            <person name="Romero D."/>
            <person name="Cevallos M.A."/>
            <person name="Martinez-Romero E."/>
            <person name="Gonzalez V."/>
        </authorList>
    </citation>
    <scope>NUCLEOTIDE SEQUENCE [LARGE SCALE GENOMIC DNA]</scope>
    <source>
        <strain evidence="3 4">R602</strain>
        <plasmid evidence="3 4">pRgalR602c</plasmid>
    </source>
</reference>
<sequence length="115" mass="12755">MRYLCLFYIDQNLVDAASKEEWAEIDRESLASNEKLKRSGHYVASNALADPRTAKTLRVRAGKASWTDGPFAETKEYLGGFLLIEAENLAEALAIAERDSLARMGAIEVRETAGF</sequence>
<evidence type="ECO:0000313" key="4">
    <source>
        <dbReference type="Proteomes" id="UP000031368"/>
    </source>
</evidence>
<evidence type="ECO:0000313" key="3">
    <source>
        <dbReference type="EMBL" id="AJD44774.1"/>
    </source>
</evidence>
<gene>
    <name evidence="3" type="ORF">RGR602_PC00737</name>
</gene>
<keyword evidence="3" id="KW-0614">Plasmid</keyword>